<evidence type="ECO:0000259" key="1">
    <source>
        <dbReference type="Pfam" id="PF03050"/>
    </source>
</evidence>
<sequence>QYGPETIALVSVLNTIGAVSIDRIHDILHGACRLPISTGTIYNMVKKAVLSVAPSVEVIKEKVKALSLAHFDETGVRVDKGLRWAHVACNRHYAYISVEKQRGYDGMVASGILQGEA</sequence>
<organism evidence="2 3">
    <name type="scientific">Dethiosulfovibrio salsuginis</name>
    <dbReference type="NCBI Taxonomy" id="561720"/>
    <lineage>
        <taxon>Bacteria</taxon>
        <taxon>Thermotogati</taxon>
        <taxon>Synergistota</taxon>
        <taxon>Synergistia</taxon>
        <taxon>Synergistales</taxon>
        <taxon>Dethiosulfovibrionaceae</taxon>
        <taxon>Dethiosulfovibrio</taxon>
    </lineage>
</organism>
<dbReference type="Proteomes" id="UP000193355">
    <property type="component" value="Unassembled WGS sequence"/>
</dbReference>
<name>A0A1X7JHY8_9BACT</name>
<gene>
    <name evidence="2" type="ORF">SAMN06275492_1121</name>
</gene>
<dbReference type="RefSeq" id="WP_143340828.1">
    <property type="nucleotide sequence ID" value="NZ_FXBB01000012.1"/>
</dbReference>
<evidence type="ECO:0000313" key="3">
    <source>
        <dbReference type="Proteomes" id="UP000193355"/>
    </source>
</evidence>
<feature type="domain" description="Transposase IS66 central" evidence="1">
    <location>
        <begin position="2"/>
        <end position="102"/>
    </location>
</feature>
<accession>A0A1X7JHY8</accession>
<keyword evidence="3" id="KW-1185">Reference proteome</keyword>
<dbReference type="InterPro" id="IPR004291">
    <property type="entry name" value="Transposase_IS66_central"/>
</dbReference>
<dbReference type="STRING" id="561720.SAMN06275492_1121"/>
<reference evidence="3" key="1">
    <citation type="submission" date="2017-04" db="EMBL/GenBank/DDBJ databases">
        <authorList>
            <person name="Varghese N."/>
            <person name="Submissions S."/>
        </authorList>
    </citation>
    <scope>NUCLEOTIDE SEQUENCE [LARGE SCALE GENOMIC DNA]</scope>
    <source>
        <strain evidence="3">USBA 82</strain>
    </source>
</reference>
<proteinExistence type="predicted"/>
<dbReference type="OrthoDB" id="151215at2"/>
<protein>
    <submittedName>
        <fullName evidence="2">Transposase IS66 family protein</fullName>
    </submittedName>
</protein>
<feature type="non-terminal residue" evidence="2">
    <location>
        <position position="1"/>
    </location>
</feature>
<dbReference type="AlphaFoldDB" id="A0A1X7JHY8"/>
<evidence type="ECO:0000313" key="2">
    <source>
        <dbReference type="EMBL" id="SMG26888.1"/>
    </source>
</evidence>
<dbReference type="Pfam" id="PF03050">
    <property type="entry name" value="DDE_Tnp_IS66"/>
    <property type="match status" value="1"/>
</dbReference>
<dbReference type="EMBL" id="FXBB01000012">
    <property type="protein sequence ID" value="SMG26888.1"/>
    <property type="molecule type" value="Genomic_DNA"/>
</dbReference>